<dbReference type="GO" id="GO:0008270">
    <property type="term" value="F:zinc ion binding"/>
    <property type="evidence" value="ECO:0007669"/>
    <property type="project" value="InterPro"/>
</dbReference>
<dbReference type="GO" id="GO:0009231">
    <property type="term" value="P:riboflavin biosynthetic process"/>
    <property type="evidence" value="ECO:0007669"/>
    <property type="project" value="UniProtKB-UniPathway"/>
</dbReference>
<comment type="pathway">
    <text evidence="2 15">Cofactor biosynthesis; riboflavin biosynthesis; 5-amino-6-(D-ribitylamino)uracil from GTP: step 2/4.</text>
</comment>
<dbReference type="OrthoDB" id="9800865at2"/>
<feature type="binding site" evidence="17">
    <location>
        <begin position="291"/>
        <end position="297"/>
    </location>
    <ligand>
        <name>NADP(+)</name>
        <dbReference type="ChEBI" id="CHEBI:58349"/>
    </ligand>
</feature>
<comment type="similarity">
    <text evidence="4 15">In the N-terminal section; belongs to the cytidine and deoxycytidylate deaminase family.</text>
</comment>
<evidence type="ECO:0000256" key="3">
    <source>
        <dbReference type="ARBA" id="ARBA00004910"/>
    </source>
</evidence>
<dbReference type="InterPro" id="IPR016193">
    <property type="entry name" value="Cytidine_deaminase-like"/>
</dbReference>
<keyword evidence="12" id="KW-0511">Multifunctional enzyme</keyword>
<comment type="cofactor">
    <cofactor evidence="15 18">
        <name>Zn(2+)</name>
        <dbReference type="ChEBI" id="CHEBI:29105"/>
    </cofactor>
    <text evidence="15 18">Binds 1 zinc ion.</text>
</comment>
<evidence type="ECO:0000256" key="17">
    <source>
        <dbReference type="PIRSR" id="PIRSR006769-2"/>
    </source>
</evidence>
<feature type="binding site" evidence="17">
    <location>
        <position position="184"/>
    </location>
    <ligand>
        <name>substrate</name>
    </ligand>
</feature>
<dbReference type="AlphaFoldDB" id="A0A165XDK2"/>
<dbReference type="STRING" id="33936.AZI98_12620"/>
<dbReference type="Pfam" id="PF01872">
    <property type="entry name" value="RibD_C"/>
    <property type="match status" value="1"/>
</dbReference>
<feature type="binding site" evidence="17">
    <location>
        <position position="200"/>
    </location>
    <ligand>
        <name>NADP(+)</name>
        <dbReference type="ChEBI" id="CHEBI:58349"/>
    </ligand>
</feature>
<dbReference type="InterPro" id="IPR050765">
    <property type="entry name" value="Riboflavin_Biosynth_HTPR"/>
</dbReference>
<evidence type="ECO:0000256" key="12">
    <source>
        <dbReference type="ARBA" id="ARBA00023268"/>
    </source>
</evidence>
<comment type="catalytic activity">
    <reaction evidence="13 15">
        <text>5-amino-6-(5-phospho-D-ribitylamino)uracil + NADP(+) = 5-amino-6-(5-phospho-D-ribosylamino)uracil + NADPH + H(+)</text>
        <dbReference type="Rhea" id="RHEA:17845"/>
        <dbReference type="ChEBI" id="CHEBI:15378"/>
        <dbReference type="ChEBI" id="CHEBI:57783"/>
        <dbReference type="ChEBI" id="CHEBI:58349"/>
        <dbReference type="ChEBI" id="CHEBI:58421"/>
        <dbReference type="ChEBI" id="CHEBI:58453"/>
        <dbReference type="EC" id="1.1.1.193"/>
    </reaction>
</comment>
<dbReference type="GO" id="GO:0008835">
    <property type="term" value="F:diaminohydroxyphosphoribosylaminopyrimidine deaminase activity"/>
    <property type="evidence" value="ECO:0007669"/>
    <property type="project" value="UniProtKB-EC"/>
</dbReference>
<evidence type="ECO:0000256" key="15">
    <source>
        <dbReference type="PIRNR" id="PIRNR006769"/>
    </source>
</evidence>
<dbReference type="Pfam" id="PF00383">
    <property type="entry name" value="dCMP_cyt_deam_1"/>
    <property type="match status" value="1"/>
</dbReference>
<reference evidence="20 21" key="1">
    <citation type="submission" date="2016-04" db="EMBL/GenBank/DDBJ databases">
        <title>Draft genome sequence of Aeribacillus pallidus 8m3 from petroleum reservoir.</title>
        <authorList>
            <person name="Poltaraus A.B."/>
            <person name="Nazina T.N."/>
            <person name="Tourova T.P."/>
            <person name="Malakho S.M."/>
            <person name="Korshunova A.V."/>
            <person name="Sokolova D.S."/>
        </authorList>
    </citation>
    <scope>NUCLEOTIDE SEQUENCE [LARGE SCALE GENOMIC DNA]</scope>
    <source>
        <strain evidence="20 21">8m3</strain>
    </source>
</reference>
<dbReference type="PIRSF" id="PIRSF006769">
    <property type="entry name" value="RibD"/>
    <property type="match status" value="1"/>
</dbReference>
<dbReference type="GO" id="GO:0008703">
    <property type="term" value="F:5-amino-6-(5-phosphoribosylamino)uracil reductase activity"/>
    <property type="evidence" value="ECO:0007669"/>
    <property type="project" value="UniProtKB-EC"/>
</dbReference>
<dbReference type="PANTHER" id="PTHR38011:SF7">
    <property type="entry name" value="2,5-DIAMINO-6-RIBOSYLAMINO-4(3H)-PYRIMIDINONE 5'-PHOSPHATE REDUCTASE"/>
    <property type="match status" value="1"/>
</dbReference>
<dbReference type="InterPro" id="IPR002125">
    <property type="entry name" value="CMP_dCMP_dom"/>
</dbReference>
<comment type="pathway">
    <text evidence="3 15">Cofactor biosynthesis; riboflavin biosynthesis; 5-amino-6-(D-ribitylamino)uracil from GTP: step 3/4.</text>
</comment>
<comment type="function">
    <text evidence="1 15">Converts 2,5-diamino-6-(ribosylamino)-4(3h)-pyrimidinone 5'-phosphate into 5-amino-6-(ribosylamino)-2,4(1h,3h)-pyrimidinedione 5'-phosphate.</text>
</comment>
<dbReference type="NCBIfam" id="TIGR00326">
    <property type="entry name" value="eubact_ribD"/>
    <property type="match status" value="1"/>
</dbReference>
<evidence type="ECO:0000256" key="1">
    <source>
        <dbReference type="ARBA" id="ARBA00002151"/>
    </source>
</evidence>
<dbReference type="EC" id="1.1.1.193" evidence="15"/>
<dbReference type="InterPro" id="IPR004794">
    <property type="entry name" value="Eubact_RibD"/>
</dbReference>
<keyword evidence="9 15" id="KW-0862">Zinc</keyword>
<evidence type="ECO:0000256" key="18">
    <source>
        <dbReference type="PIRSR" id="PIRSR006769-3"/>
    </source>
</evidence>
<organism evidence="20 21">
    <name type="scientific">Aeribacillus pallidus</name>
    <dbReference type="NCBI Taxonomy" id="33936"/>
    <lineage>
        <taxon>Bacteria</taxon>
        <taxon>Bacillati</taxon>
        <taxon>Bacillota</taxon>
        <taxon>Bacilli</taxon>
        <taxon>Bacillales</taxon>
        <taxon>Bacillaceae</taxon>
        <taxon>Aeribacillus</taxon>
    </lineage>
</organism>
<evidence type="ECO:0000256" key="2">
    <source>
        <dbReference type="ARBA" id="ARBA00004882"/>
    </source>
</evidence>
<dbReference type="InterPro" id="IPR016192">
    <property type="entry name" value="APOBEC/CMP_deaminase_Zn-bd"/>
</dbReference>
<feature type="binding site" evidence="17">
    <location>
        <position position="222"/>
    </location>
    <ligand>
        <name>NADP(+)</name>
        <dbReference type="ChEBI" id="CHEBI:58349"/>
    </ligand>
</feature>
<keyword evidence="11 15" id="KW-0560">Oxidoreductase</keyword>
<dbReference type="InterPro" id="IPR011549">
    <property type="entry name" value="RibD_C"/>
</dbReference>
<feature type="binding site" evidence="18">
    <location>
        <position position="75"/>
    </location>
    <ligand>
        <name>Zn(2+)</name>
        <dbReference type="ChEBI" id="CHEBI:29105"/>
        <note>catalytic</note>
    </ligand>
</feature>
<dbReference type="EC" id="3.5.4.26" evidence="15"/>
<feature type="binding site" evidence="17">
    <location>
        <position position="154"/>
    </location>
    <ligand>
        <name>NADP(+)</name>
        <dbReference type="ChEBI" id="CHEBI:58349"/>
    </ligand>
</feature>
<feature type="binding site" evidence="17">
    <location>
        <position position="170"/>
    </location>
    <ligand>
        <name>NADP(+)</name>
        <dbReference type="ChEBI" id="CHEBI:58349"/>
    </ligand>
</feature>
<dbReference type="SUPFAM" id="SSF53597">
    <property type="entry name" value="Dihydrofolate reductase-like"/>
    <property type="match status" value="1"/>
</dbReference>
<evidence type="ECO:0000256" key="4">
    <source>
        <dbReference type="ARBA" id="ARBA00005259"/>
    </source>
</evidence>
<dbReference type="Gene3D" id="3.40.140.10">
    <property type="entry name" value="Cytidine Deaminase, domain 2"/>
    <property type="match status" value="1"/>
</dbReference>
<dbReference type="SUPFAM" id="SSF53927">
    <property type="entry name" value="Cytidine deaminase-like"/>
    <property type="match status" value="1"/>
</dbReference>
<evidence type="ECO:0000313" key="20">
    <source>
        <dbReference type="EMBL" id="KZN95905.1"/>
    </source>
</evidence>
<evidence type="ECO:0000256" key="13">
    <source>
        <dbReference type="ARBA" id="ARBA00049861"/>
    </source>
</evidence>
<dbReference type="PANTHER" id="PTHR38011">
    <property type="entry name" value="DIHYDROFOLATE REDUCTASE FAMILY PROTEIN (AFU_ORTHOLOGUE AFUA_8G06820)"/>
    <property type="match status" value="1"/>
</dbReference>
<dbReference type="UniPathway" id="UPA00275">
    <property type="reaction ID" value="UER00401"/>
</dbReference>
<dbReference type="InterPro" id="IPR024072">
    <property type="entry name" value="DHFR-like_dom_sf"/>
</dbReference>
<protein>
    <recommendedName>
        <fullName evidence="15">Riboflavin biosynthesis protein RibD</fullName>
    </recommendedName>
    <domain>
        <recommendedName>
            <fullName evidence="15">Diaminohydroxyphosphoribosylaminopyrimidine deaminase</fullName>
            <shortName evidence="15">DRAP deaminase</shortName>
            <ecNumber evidence="15">3.5.4.26</ecNumber>
        </recommendedName>
        <alternativeName>
            <fullName evidence="15">Riboflavin-specific deaminase</fullName>
        </alternativeName>
    </domain>
    <domain>
        <recommendedName>
            <fullName evidence="15">5-amino-6-(5-phosphoribosylamino)uracil reductase</fullName>
            <ecNumber evidence="15">1.1.1.193</ecNumber>
        </recommendedName>
        <alternativeName>
            <fullName evidence="15">HTP reductase</fullName>
        </alternativeName>
    </domain>
</protein>
<evidence type="ECO:0000256" key="14">
    <source>
        <dbReference type="ARBA" id="ARBA00049886"/>
    </source>
</evidence>
<evidence type="ECO:0000256" key="7">
    <source>
        <dbReference type="ARBA" id="ARBA00022723"/>
    </source>
</evidence>
<comment type="similarity">
    <text evidence="5 15">In the C-terminal section; belongs to the HTP reductase family.</text>
</comment>
<dbReference type="NCBIfam" id="TIGR00227">
    <property type="entry name" value="ribD_Cterm"/>
    <property type="match status" value="1"/>
</dbReference>
<dbReference type="PROSITE" id="PS51747">
    <property type="entry name" value="CYT_DCMP_DEAMINASES_2"/>
    <property type="match status" value="1"/>
</dbReference>
<comment type="caution">
    <text evidence="20">The sequence shown here is derived from an EMBL/GenBank/DDBJ whole genome shotgun (WGS) entry which is preliminary data.</text>
</comment>
<proteinExistence type="inferred from homology"/>
<dbReference type="EMBL" id="LWBR01000035">
    <property type="protein sequence ID" value="KZN95905.1"/>
    <property type="molecule type" value="Genomic_DNA"/>
</dbReference>
<keyword evidence="6 15" id="KW-0686">Riboflavin biosynthesis</keyword>
<feature type="binding site" evidence="17">
    <location>
        <position position="207"/>
    </location>
    <ligand>
        <name>substrate</name>
    </ligand>
</feature>
<evidence type="ECO:0000256" key="10">
    <source>
        <dbReference type="ARBA" id="ARBA00022857"/>
    </source>
</evidence>
<keyword evidence="10 15" id="KW-0521">NADP</keyword>
<sequence length="371" mass="40714">MNDEKWMEFAFQLAKQAIGQTSPNPLVGAVVVKDGELIGFGAHLKAGEPHAEVHALNMAGEKAKGATLYVTLEPCSHFGKTPPCSELIIKRGIKRVVVAALDPNPLVSGRGVKALQDAGIDVEAGILQKNGHELNKVFFHYIQTNTPFVTLKYAATFDGKIATKTGDSKWITGEEARQDVHRYREIHDGILVGVNTIIKDNPSLTCRLPDRKRTPIRIILDTHLRIPMDANVITDKEAETWVICQDGDLNKKAELKKLGIEVLTLHDQWNIPNILKILGERGITSLFVEGGARVHASFLKAEAVNELIVYFAPKILGDPEGISAVMGDEALKMRMAHSFEIQSVTKIGEDVKIVSVPKRGGQDCLLESLKK</sequence>
<feature type="domain" description="CMP/dCMP-type deaminase" evidence="19">
    <location>
        <begin position="1"/>
        <end position="123"/>
    </location>
</feature>
<evidence type="ECO:0000256" key="8">
    <source>
        <dbReference type="ARBA" id="ARBA00022801"/>
    </source>
</evidence>
<comment type="catalytic activity">
    <reaction evidence="14 15">
        <text>2,5-diamino-6-hydroxy-4-(5-phosphoribosylamino)-pyrimidine + H2O + H(+) = 5-amino-6-(5-phospho-D-ribosylamino)uracil + NH4(+)</text>
        <dbReference type="Rhea" id="RHEA:21868"/>
        <dbReference type="ChEBI" id="CHEBI:15377"/>
        <dbReference type="ChEBI" id="CHEBI:15378"/>
        <dbReference type="ChEBI" id="CHEBI:28938"/>
        <dbReference type="ChEBI" id="CHEBI:58453"/>
        <dbReference type="ChEBI" id="CHEBI:58614"/>
        <dbReference type="EC" id="3.5.4.26"/>
    </reaction>
</comment>
<feature type="binding site" evidence="17">
    <location>
        <position position="196"/>
    </location>
    <ligand>
        <name>NADP(+)</name>
        <dbReference type="ChEBI" id="CHEBI:58349"/>
    </ligand>
</feature>
<dbReference type="Gene3D" id="3.40.430.10">
    <property type="entry name" value="Dihydrofolate Reductase, subunit A"/>
    <property type="match status" value="1"/>
</dbReference>
<accession>A0A165XDK2</accession>
<name>A0A165XDK2_9BACI</name>
<dbReference type="PROSITE" id="PS00903">
    <property type="entry name" value="CYT_DCMP_DEAMINASES_1"/>
    <property type="match status" value="1"/>
</dbReference>
<keyword evidence="21" id="KW-1185">Reference proteome</keyword>
<gene>
    <name evidence="20" type="ORF">AZI98_12620</name>
</gene>
<evidence type="ECO:0000256" key="9">
    <source>
        <dbReference type="ARBA" id="ARBA00022833"/>
    </source>
</evidence>
<evidence type="ECO:0000256" key="5">
    <source>
        <dbReference type="ARBA" id="ARBA00007417"/>
    </source>
</evidence>
<dbReference type="CDD" id="cd01284">
    <property type="entry name" value="Riboflavin_deaminase-reductase"/>
    <property type="match status" value="1"/>
</dbReference>
<dbReference type="FunFam" id="3.40.140.10:FF:000025">
    <property type="entry name" value="Riboflavin biosynthesis protein RibD"/>
    <property type="match status" value="1"/>
</dbReference>
<feature type="binding site" evidence="17">
    <location>
        <position position="168"/>
    </location>
    <ligand>
        <name>substrate</name>
    </ligand>
</feature>
<dbReference type="RefSeq" id="WP_063388639.1">
    <property type="nucleotide sequence ID" value="NZ_LWBR01000035.1"/>
</dbReference>
<evidence type="ECO:0000256" key="6">
    <source>
        <dbReference type="ARBA" id="ARBA00022619"/>
    </source>
</evidence>
<feature type="binding site" evidence="17">
    <location>
        <position position="289"/>
    </location>
    <ligand>
        <name>substrate</name>
    </ligand>
</feature>
<keyword evidence="8 15" id="KW-0378">Hydrolase</keyword>
<dbReference type="Proteomes" id="UP000076476">
    <property type="component" value="Unassembled WGS sequence"/>
</dbReference>
<feature type="active site" description="Proton donor" evidence="16">
    <location>
        <position position="52"/>
    </location>
</feature>
<dbReference type="GO" id="GO:0050661">
    <property type="term" value="F:NADP binding"/>
    <property type="evidence" value="ECO:0007669"/>
    <property type="project" value="InterPro"/>
</dbReference>
<evidence type="ECO:0000256" key="16">
    <source>
        <dbReference type="PIRSR" id="PIRSR006769-1"/>
    </source>
</evidence>
<feature type="binding site" evidence="18">
    <location>
        <position position="84"/>
    </location>
    <ligand>
        <name>Zn(2+)</name>
        <dbReference type="ChEBI" id="CHEBI:29105"/>
        <note>catalytic</note>
    </ligand>
</feature>
<evidence type="ECO:0000256" key="11">
    <source>
        <dbReference type="ARBA" id="ARBA00023002"/>
    </source>
</evidence>
<feature type="binding site" evidence="17">
    <location>
        <position position="204"/>
    </location>
    <ligand>
        <name>substrate</name>
    </ligand>
</feature>
<evidence type="ECO:0000259" key="19">
    <source>
        <dbReference type="PROSITE" id="PS51747"/>
    </source>
</evidence>
<keyword evidence="7 15" id="KW-0479">Metal-binding</keyword>
<dbReference type="InterPro" id="IPR002734">
    <property type="entry name" value="RibDG_C"/>
</dbReference>
<feature type="binding site" evidence="18">
    <location>
        <position position="50"/>
    </location>
    <ligand>
        <name>Zn(2+)</name>
        <dbReference type="ChEBI" id="CHEBI:29105"/>
        <note>catalytic</note>
    </ligand>
</feature>
<evidence type="ECO:0000313" key="21">
    <source>
        <dbReference type="Proteomes" id="UP000076476"/>
    </source>
</evidence>